<dbReference type="SUPFAM" id="SSF53254">
    <property type="entry name" value="Phosphoglycerate mutase-like"/>
    <property type="match status" value="1"/>
</dbReference>
<name>A0ABQ4KGL9_9BACI</name>
<dbReference type="InterPro" id="IPR050275">
    <property type="entry name" value="PGM_Phosphatase"/>
</dbReference>
<dbReference type="Proteomes" id="UP000679950">
    <property type="component" value="Unassembled WGS sequence"/>
</dbReference>
<evidence type="ECO:0000313" key="3">
    <source>
        <dbReference type="EMBL" id="GIN57108.1"/>
    </source>
</evidence>
<dbReference type="InterPro" id="IPR001345">
    <property type="entry name" value="PG/BPGM_mutase_AS"/>
</dbReference>
<protein>
    <submittedName>
        <fullName evidence="3">Phosphoglycerate mutase</fullName>
    </submittedName>
</protein>
<keyword evidence="2" id="KW-0413">Isomerase</keyword>
<dbReference type="SMART" id="SM00855">
    <property type="entry name" value="PGAM"/>
    <property type="match status" value="1"/>
</dbReference>
<dbReference type="PANTHER" id="PTHR48100">
    <property type="entry name" value="BROAD-SPECIFICITY PHOSPHATASE YOR283W-RELATED"/>
    <property type="match status" value="1"/>
</dbReference>
<dbReference type="Pfam" id="PF00300">
    <property type="entry name" value="His_Phos_1"/>
    <property type="match status" value="1"/>
</dbReference>
<reference evidence="3 4" key="1">
    <citation type="submission" date="2021-03" db="EMBL/GenBank/DDBJ databases">
        <title>Antimicrobial resistance genes in bacteria isolated from Japanese honey, and their potential for conferring macrolide and lincosamide resistance in the American foulbrood pathogen Paenibacillus larvae.</title>
        <authorList>
            <person name="Okamoto M."/>
            <person name="Kumagai M."/>
            <person name="Kanamori H."/>
            <person name="Takamatsu D."/>
        </authorList>
    </citation>
    <scope>NUCLEOTIDE SEQUENCE [LARGE SCALE GENOMIC DNA]</scope>
    <source>
        <strain evidence="3 4">J8TS2</strain>
    </source>
</reference>
<evidence type="ECO:0000256" key="1">
    <source>
        <dbReference type="ARBA" id="ARBA00023152"/>
    </source>
</evidence>
<comment type="caution">
    <text evidence="3">The sequence shown here is derived from an EMBL/GenBank/DDBJ whole genome shotgun (WGS) entry which is preliminary data.</text>
</comment>
<dbReference type="InterPro" id="IPR013078">
    <property type="entry name" value="His_Pase_superF_clade-1"/>
</dbReference>
<dbReference type="Gene3D" id="3.40.50.1240">
    <property type="entry name" value="Phosphoglycerate mutase-like"/>
    <property type="match status" value="1"/>
</dbReference>
<dbReference type="PANTHER" id="PTHR48100:SF1">
    <property type="entry name" value="HISTIDINE PHOSPHATASE FAMILY PROTEIN-RELATED"/>
    <property type="match status" value="1"/>
</dbReference>
<sequence length="206" mass="23435">MELYLIRHGESVGNVSPGQDLPDCPLTKRGEEQARLVVQGLMEAEITHILSSPLIRALQTAQPFARAVNKPIIVMKDAYEVRHLDSCTGTKLSDLLDQFPEAEFGEDFEPNGWHYQGNENPAIIIKRVSKIAEQLKEYHEEAKIALFAHGTLNQYLIRELIGLSDSKHVRFYQENTCINWFTITKDFTRVNKIGDVHHLQGLAEVR</sequence>
<proteinExistence type="predicted"/>
<evidence type="ECO:0000256" key="2">
    <source>
        <dbReference type="ARBA" id="ARBA00023235"/>
    </source>
</evidence>
<dbReference type="InterPro" id="IPR029033">
    <property type="entry name" value="His_PPase_superfam"/>
</dbReference>
<keyword evidence="4" id="KW-1185">Reference proteome</keyword>
<dbReference type="EMBL" id="BORB01000009">
    <property type="protein sequence ID" value="GIN57108.1"/>
    <property type="molecule type" value="Genomic_DNA"/>
</dbReference>
<dbReference type="RefSeq" id="WP_212965943.1">
    <property type="nucleotide sequence ID" value="NZ_BORB01000009.1"/>
</dbReference>
<evidence type="ECO:0000313" key="4">
    <source>
        <dbReference type="Proteomes" id="UP000679950"/>
    </source>
</evidence>
<dbReference type="CDD" id="cd07067">
    <property type="entry name" value="HP_PGM_like"/>
    <property type="match status" value="1"/>
</dbReference>
<keyword evidence="1" id="KW-0324">Glycolysis</keyword>
<gene>
    <name evidence="3" type="ORF">J8TS2_14270</name>
</gene>
<organism evidence="3 4">
    <name type="scientific">Lederbergia ruris</name>
    <dbReference type="NCBI Taxonomy" id="217495"/>
    <lineage>
        <taxon>Bacteria</taxon>
        <taxon>Bacillati</taxon>
        <taxon>Bacillota</taxon>
        <taxon>Bacilli</taxon>
        <taxon>Bacillales</taxon>
        <taxon>Bacillaceae</taxon>
        <taxon>Lederbergia</taxon>
    </lineage>
</organism>
<dbReference type="PROSITE" id="PS00175">
    <property type="entry name" value="PG_MUTASE"/>
    <property type="match status" value="1"/>
</dbReference>
<accession>A0ABQ4KGL9</accession>